<reference evidence="10" key="1">
    <citation type="journal article" date="2019" name="Int. J. Syst. Evol. Microbiol.">
        <title>The Global Catalogue of Microorganisms (GCM) 10K type strain sequencing project: providing services to taxonomists for standard genome sequencing and annotation.</title>
        <authorList>
            <consortium name="The Broad Institute Genomics Platform"/>
            <consortium name="The Broad Institute Genome Sequencing Center for Infectious Disease"/>
            <person name="Wu L."/>
            <person name="Ma J."/>
        </authorList>
    </citation>
    <scope>NUCLEOTIDE SEQUENCE [LARGE SCALE GENOMIC DNA]</scope>
    <source>
        <strain evidence="10">CGMCC 1.8860</strain>
    </source>
</reference>
<keyword evidence="3" id="KW-1003">Cell membrane</keyword>
<keyword evidence="10" id="KW-1185">Reference proteome</keyword>
<feature type="domain" description="Type II secretion system protein GspF" evidence="8">
    <location>
        <begin position="265"/>
        <end position="386"/>
    </location>
</feature>
<dbReference type="Proteomes" id="UP000621859">
    <property type="component" value="Unassembled WGS sequence"/>
</dbReference>
<evidence type="ECO:0000256" key="6">
    <source>
        <dbReference type="ARBA" id="ARBA00023136"/>
    </source>
</evidence>
<dbReference type="RefSeq" id="WP_188697336.1">
    <property type="nucleotide sequence ID" value="NZ_BMLY01000007.1"/>
</dbReference>
<evidence type="ECO:0000256" key="7">
    <source>
        <dbReference type="SAM" id="Phobius"/>
    </source>
</evidence>
<dbReference type="InterPro" id="IPR003004">
    <property type="entry name" value="GspF/PilC"/>
</dbReference>
<keyword evidence="4 7" id="KW-0812">Transmembrane</keyword>
<evidence type="ECO:0000256" key="4">
    <source>
        <dbReference type="ARBA" id="ARBA00022692"/>
    </source>
</evidence>
<evidence type="ECO:0000313" key="9">
    <source>
        <dbReference type="EMBL" id="GGP27792.1"/>
    </source>
</evidence>
<dbReference type="InterPro" id="IPR018076">
    <property type="entry name" value="T2SS_GspF_dom"/>
</dbReference>
<name>A0ABQ2PQ86_9NEIS</name>
<dbReference type="InterPro" id="IPR042094">
    <property type="entry name" value="T2SS_GspF_sf"/>
</dbReference>
<gene>
    <name evidence="9" type="ORF">GCM10010971_36110</name>
</gene>
<feature type="domain" description="Type II secretion system protein GspF" evidence="8">
    <location>
        <begin position="60"/>
        <end position="183"/>
    </location>
</feature>
<evidence type="ECO:0000256" key="1">
    <source>
        <dbReference type="ARBA" id="ARBA00004651"/>
    </source>
</evidence>
<proteinExistence type="inferred from homology"/>
<keyword evidence="5 7" id="KW-1133">Transmembrane helix</keyword>
<protein>
    <submittedName>
        <fullName evidence="9">Phytochrome sensor protein</fullName>
    </submittedName>
</protein>
<dbReference type="PRINTS" id="PR00812">
    <property type="entry name" value="BCTERIALGSPF"/>
</dbReference>
<dbReference type="PANTHER" id="PTHR30012">
    <property type="entry name" value="GENERAL SECRETION PATHWAY PROTEIN"/>
    <property type="match status" value="1"/>
</dbReference>
<keyword evidence="6 7" id="KW-0472">Membrane</keyword>
<dbReference type="EMBL" id="BMLY01000007">
    <property type="protein sequence ID" value="GGP27792.1"/>
    <property type="molecule type" value="Genomic_DNA"/>
</dbReference>
<evidence type="ECO:0000259" key="8">
    <source>
        <dbReference type="Pfam" id="PF00482"/>
    </source>
</evidence>
<sequence>MRYRYLAMTIEGKRLHGEMHTESQAQLQTELAFQALTLLRARPVRASRRKEAGWRARADFCFHLAQLLAAGIPLLEALELLVEALPAGSLTDALPDVLMRIRRGASFSAALQSNPRCFGALMVCGVQAGETSGRLVEVLQDLKDSFLWRDDMGRRTRKALYYPAFAGAVMLVATVFLLTSVVPQVREFVTDAGGTLPWSTSVLLAVSDGLVRFGIWVALGLSGLAAMVLFTMRYSSVFALQLDRTLLHLPVVGLILRHAALSQYARHLAMLYDAGVPLLQALDIACQTLSRPGLAVAFKQVRPRVEAGATLSQAFASLDMVPPLLMAMLRTGEATGRLGETLRQAARYYQREVEDRAQRVQTLIEPILTLVLGGLLAWIMLAVLGPVFDNLGRMR</sequence>
<evidence type="ECO:0000313" key="10">
    <source>
        <dbReference type="Proteomes" id="UP000621859"/>
    </source>
</evidence>
<evidence type="ECO:0000256" key="2">
    <source>
        <dbReference type="ARBA" id="ARBA00005745"/>
    </source>
</evidence>
<dbReference type="PANTHER" id="PTHR30012:SF0">
    <property type="entry name" value="TYPE II SECRETION SYSTEM PROTEIN F-RELATED"/>
    <property type="match status" value="1"/>
</dbReference>
<feature type="transmembrane region" description="Helical" evidence="7">
    <location>
        <begin position="213"/>
        <end position="232"/>
    </location>
</feature>
<feature type="transmembrane region" description="Helical" evidence="7">
    <location>
        <begin position="367"/>
        <end position="388"/>
    </location>
</feature>
<accession>A0ABQ2PQ86</accession>
<comment type="caution">
    <text evidence="9">The sequence shown here is derived from an EMBL/GenBank/DDBJ whole genome shotgun (WGS) entry which is preliminary data.</text>
</comment>
<evidence type="ECO:0000256" key="3">
    <source>
        <dbReference type="ARBA" id="ARBA00022475"/>
    </source>
</evidence>
<comment type="subcellular location">
    <subcellularLocation>
        <location evidence="1">Cell membrane</location>
        <topology evidence="1">Multi-pass membrane protein</topology>
    </subcellularLocation>
</comment>
<feature type="transmembrane region" description="Helical" evidence="7">
    <location>
        <begin position="159"/>
        <end position="182"/>
    </location>
</feature>
<dbReference type="Gene3D" id="1.20.81.30">
    <property type="entry name" value="Type II secretion system (T2SS), domain F"/>
    <property type="match status" value="2"/>
</dbReference>
<organism evidence="9 10">
    <name type="scientific">Silvimonas amylolytica</name>
    <dbReference type="NCBI Taxonomy" id="449663"/>
    <lineage>
        <taxon>Bacteria</taxon>
        <taxon>Pseudomonadati</taxon>
        <taxon>Pseudomonadota</taxon>
        <taxon>Betaproteobacteria</taxon>
        <taxon>Neisseriales</taxon>
        <taxon>Chitinibacteraceae</taxon>
        <taxon>Silvimonas</taxon>
    </lineage>
</organism>
<dbReference type="Pfam" id="PF00482">
    <property type="entry name" value="T2SSF"/>
    <property type="match status" value="2"/>
</dbReference>
<evidence type="ECO:0000256" key="5">
    <source>
        <dbReference type="ARBA" id="ARBA00022989"/>
    </source>
</evidence>
<comment type="similarity">
    <text evidence="2">Belongs to the GSP F family.</text>
</comment>